<keyword evidence="1" id="KW-0812">Transmembrane</keyword>
<gene>
    <name evidence="3" type="ORF">ASJ80_02070</name>
</gene>
<dbReference type="AlphaFoldDB" id="A0A2A2H387"/>
<name>A0A2A2H387_METBR</name>
<feature type="transmembrane region" description="Helical" evidence="1">
    <location>
        <begin position="213"/>
        <end position="235"/>
    </location>
</feature>
<feature type="transmembrane region" description="Helical" evidence="1">
    <location>
        <begin position="34"/>
        <end position="54"/>
    </location>
</feature>
<organism evidence="3 4">
    <name type="scientific">Methanobacterium bryantii</name>
    <dbReference type="NCBI Taxonomy" id="2161"/>
    <lineage>
        <taxon>Archaea</taxon>
        <taxon>Methanobacteriati</taxon>
        <taxon>Methanobacteriota</taxon>
        <taxon>Methanomada group</taxon>
        <taxon>Methanobacteria</taxon>
        <taxon>Methanobacteriales</taxon>
        <taxon>Methanobacteriaceae</taxon>
        <taxon>Methanobacterium</taxon>
    </lineage>
</organism>
<feature type="domain" description="Acyltransferase 3" evidence="2">
    <location>
        <begin position="8"/>
        <end position="327"/>
    </location>
</feature>
<feature type="transmembrane region" description="Helical" evidence="1">
    <location>
        <begin position="84"/>
        <end position="102"/>
    </location>
</feature>
<accession>A0A2A2H387</accession>
<evidence type="ECO:0000256" key="1">
    <source>
        <dbReference type="SAM" id="Phobius"/>
    </source>
</evidence>
<keyword evidence="1" id="KW-1133">Transmembrane helix</keyword>
<proteinExistence type="predicted"/>
<dbReference type="RefSeq" id="WP_069584166.1">
    <property type="nucleotide sequence ID" value="NZ_LMVM01000037.1"/>
</dbReference>
<dbReference type="InterPro" id="IPR002656">
    <property type="entry name" value="Acyl_transf_3_dom"/>
</dbReference>
<reference evidence="3 4" key="1">
    <citation type="journal article" date="2017" name="BMC Genomics">
        <title>Genomic analysis of methanogenic archaea reveals a shift towards energy conservation.</title>
        <authorList>
            <person name="Gilmore S.P."/>
            <person name="Henske J.K."/>
            <person name="Sexton J.A."/>
            <person name="Solomon K.V."/>
            <person name="Seppala S."/>
            <person name="Yoo J.I."/>
            <person name="Huyett L.M."/>
            <person name="Pressman A."/>
            <person name="Cogan J.Z."/>
            <person name="Kivenson V."/>
            <person name="Peng X."/>
            <person name="Tan Y."/>
            <person name="Valentine D.L."/>
            <person name="O'Malley M.A."/>
        </authorList>
    </citation>
    <scope>NUCLEOTIDE SEQUENCE [LARGE SCALE GENOMIC DNA]</scope>
    <source>
        <strain evidence="3 4">M.o.H.</strain>
    </source>
</reference>
<sequence>MDESKHYIQIDIIKGLAIIAVITLHVLPGNLAKIPLSIFTIEQAVPIFLVVMGLNAAMSFKRRGYITLSQIYNTNYIKSRFKRLLYPFIVIFILSAILGLLFKGDLYIGFLSILGYLPLSGPGNYFVSIIFQFVFVFPILYCLYKKNPKFTLVLSFVLTFVFEILANQIPVLENNSYLYRACILRYLFIIALGVWTLDNFDINSLKTVFKRKFIIMGLIVSVVYMISISVFNWNFIHFQSAWQPRNVLSFFYPLTICLVGLRYLPLVSEKISGLLGFIGRASYHIFLVQIIVFGSGLSMASIIEEFGLQHIYGITSLISNIIILTIVGSLFFILEIKFKEYISKKIIQKPTFDISKIFH</sequence>
<protein>
    <recommendedName>
        <fullName evidence="2">Acyltransferase 3 domain-containing protein</fullName>
    </recommendedName>
</protein>
<evidence type="ECO:0000313" key="4">
    <source>
        <dbReference type="Proteomes" id="UP000217784"/>
    </source>
</evidence>
<dbReference type="Pfam" id="PF01757">
    <property type="entry name" value="Acyl_transf_3"/>
    <property type="match status" value="1"/>
</dbReference>
<feature type="transmembrane region" description="Helical" evidence="1">
    <location>
        <begin position="285"/>
        <end position="303"/>
    </location>
</feature>
<feature type="transmembrane region" description="Helical" evidence="1">
    <location>
        <begin position="12"/>
        <end position="28"/>
    </location>
</feature>
<evidence type="ECO:0000313" key="3">
    <source>
        <dbReference type="EMBL" id="PAV03770.1"/>
    </source>
</evidence>
<dbReference type="OrthoDB" id="71404at2157"/>
<dbReference type="EMBL" id="LMVM01000037">
    <property type="protein sequence ID" value="PAV03770.1"/>
    <property type="molecule type" value="Genomic_DNA"/>
</dbReference>
<feature type="transmembrane region" description="Helical" evidence="1">
    <location>
        <begin position="150"/>
        <end position="171"/>
    </location>
</feature>
<keyword evidence="1" id="KW-0472">Membrane</keyword>
<evidence type="ECO:0000259" key="2">
    <source>
        <dbReference type="Pfam" id="PF01757"/>
    </source>
</evidence>
<feature type="transmembrane region" description="Helical" evidence="1">
    <location>
        <begin position="177"/>
        <end position="197"/>
    </location>
</feature>
<feature type="transmembrane region" description="Helical" evidence="1">
    <location>
        <begin position="309"/>
        <end position="334"/>
    </location>
</feature>
<comment type="caution">
    <text evidence="3">The sequence shown here is derived from an EMBL/GenBank/DDBJ whole genome shotgun (WGS) entry which is preliminary data.</text>
</comment>
<feature type="transmembrane region" description="Helical" evidence="1">
    <location>
        <begin position="247"/>
        <end position="264"/>
    </location>
</feature>
<dbReference type="GO" id="GO:0016747">
    <property type="term" value="F:acyltransferase activity, transferring groups other than amino-acyl groups"/>
    <property type="evidence" value="ECO:0007669"/>
    <property type="project" value="InterPro"/>
</dbReference>
<feature type="transmembrane region" description="Helical" evidence="1">
    <location>
        <begin position="122"/>
        <end position="143"/>
    </location>
</feature>
<keyword evidence="4" id="KW-1185">Reference proteome</keyword>
<dbReference type="Proteomes" id="UP000217784">
    <property type="component" value="Unassembled WGS sequence"/>
</dbReference>